<evidence type="ECO:0000313" key="2">
    <source>
        <dbReference type="EMBL" id="AAI57170.1"/>
    </source>
</evidence>
<protein>
    <submittedName>
        <fullName evidence="2">LOC100135169 protein</fullName>
    </submittedName>
</protein>
<accession>A9UL94</accession>
<evidence type="ECO:0000256" key="1">
    <source>
        <dbReference type="SAM" id="MobiDB-lite"/>
    </source>
</evidence>
<feature type="non-terminal residue" evidence="2">
    <location>
        <position position="1"/>
    </location>
</feature>
<proteinExistence type="evidence at transcript level"/>
<gene>
    <name evidence="2" type="primary">LOC100135169</name>
</gene>
<feature type="compositionally biased region" description="Polar residues" evidence="1">
    <location>
        <begin position="1"/>
        <end position="19"/>
    </location>
</feature>
<sequence length="64" mass="6778">AREGSFNSSPNIGGNTTPSREPGPGGNNIAPRGSLTIARQGETPQQEHGQGSERRKSWCFPPAF</sequence>
<name>A9UL94_XENTR</name>
<feature type="region of interest" description="Disordered" evidence="1">
    <location>
        <begin position="1"/>
        <end position="64"/>
    </location>
</feature>
<dbReference type="AlphaFoldDB" id="A9UL94"/>
<reference evidence="2" key="1">
    <citation type="submission" date="2007-12" db="EMBL/GenBank/DDBJ databases">
        <authorList>
            <consortium name="NIH - Xenopus Gene Collection (XGC) project"/>
        </authorList>
    </citation>
    <scope>NUCLEOTIDE SEQUENCE [LARGE SCALE MRNA]</scope>
    <source>
        <tissue evidence="2">Whole embryo</tissue>
    </source>
</reference>
<organism evidence="2">
    <name type="scientific">Xenopus tropicalis</name>
    <name type="common">Western clawed frog</name>
    <name type="synonym">Silurana tropicalis</name>
    <dbReference type="NCBI Taxonomy" id="8364"/>
    <lineage>
        <taxon>Eukaryota</taxon>
        <taxon>Metazoa</taxon>
        <taxon>Chordata</taxon>
        <taxon>Craniata</taxon>
        <taxon>Vertebrata</taxon>
        <taxon>Euteleostomi</taxon>
        <taxon>Amphibia</taxon>
        <taxon>Batrachia</taxon>
        <taxon>Anura</taxon>
        <taxon>Pipoidea</taxon>
        <taxon>Pipidae</taxon>
        <taxon>Xenopodinae</taxon>
        <taxon>Xenopus</taxon>
        <taxon>Silurana</taxon>
    </lineage>
</organism>
<dbReference type="EMBL" id="BC157169">
    <property type="protein sequence ID" value="AAI57170.1"/>
    <property type="molecule type" value="mRNA"/>
</dbReference>